<proteinExistence type="predicted"/>
<accession>A0A7H0I2T9</accession>
<protein>
    <submittedName>
        <fullName evidence="1">Uncharacterized protein</fullName>
    </submittedName>
</protein>
<evidence type="ECO:0000313" key="1">
    <source>
        <dbReference type="EMBL" id="QNP67105.1"/>
    </source>
</evidence>
<organism evidence="1 2">
    <name type="scientific">Streptomyces genisteinicus</name>
    <dbReference type="NCBI Taxonomy" id="2768068"/>
    <lineage>
        <taxon>Bacteria</taxon>
        <taxon>Bacillati</taxon>
        <taxon>Actinomycetota</taxon>
        <taxon>Actinomycetes</taxon>
        <taxon>Kitasatosporales</taxon>
        <taxon>Streptomycetaceae</taxon>
        <taxon>Streptomyces</taxon>
    </lineage>
</organism>
<dbReference type="Proteomes" id="UP000516230">
    <property type="component" value="Chromosome"/>
</dbReference>
<dbReference type="EMBL" id="CP060825">
    <property type="protein sequence ID" value="QNP67105.1"/>
    <property type="molecule type" value="Genomic_DNA"/>
</dbReference>
<evidence type="ECO:0000313" key="2">
    <source>
        <dbReference type="Proteomes" id="UP000516230"/>
    </source>
</evidence>
<name>A0A7H0I2T9_9ACTN</name>
<gene>
    <name evidence="1" type="ORF">IAG43_32235</name>
</gene>
<reference evidence="1 2" key="1">
    <citation type="submission" date="2020-08" db="EMBL/GenBank/DDBJ databases">
        <title>A novel species.</title>
        <authorList>
            <person name="Gao J."/>
        </authorList>
    </citation>
    <scope>NUCLEOTIDE SEQUENCE [LARGE SCALE GENOMIC DNA]</scope>
    <source>
        <strain evidence="1 2">CRPJ-33</strain>
    </source>
</reference>
<dbReference type="AlphaFoldDB" id="A0A7H0I2T9"/>
<dbReference type="KEGG" id="sgj:IAG43_32235"/>
<sequence>MSTYVITIPGTFLTPPAAEVQAAVERELRPADPRQTSLGRREDLRILTVNENDTFTVRLEVEAADSDEAEDTARRTVASALTAVGVTADEAPLGPAVVTGIEV</sequence>
<keyword evidence="2" id="KW-1185">Reference proteome</keyword>
<dbReference type="RefSeq" id="WP_187744158.1">
    <property type="nucleotide sequence ID" value="NZ_CP060825.1"/>
</dbReference>